<dbReference type="InterPro" id="IPR001073">
    <property type="entry name" value="C1q_dom"/>
</dbReference>
<name>A0A3B5LLH8_9TELE</name>
<evidence type="ECO:0000256" key="3">
    <source>
        <dbReference type="ARBA" id="ARBA00022729"/>
    </source>
</evidence>
<dbReference type="SMART" id="SM00110">
    <property type="entry name" value="C1Q"/>
    <property type="match status" value="1"/>
</dbReference>
<evidence type="ECO:0000256" key="2">
    <source>
        <dbReference type="ARBA" id="ARBA00022525"/>
    </source>
</evidence>
<evidence type="ECO:0000256" key="1">
    <source>
        <dbReference type="ARBA" id="ARBA00004613"/>
    </source>
</evidence>
<organism evidence="7 8">
    <name type="scientific">Xiphophorus couchianus</name>
    <name type="common">Monterrey platyfish</name>
    <dbReference type="NCBI Taxonomy" id="32473"/>
    <lineage>
        <taxon>Eukaryota</taxon>
        <taxon>Metazoa</taxon>
        <taxon>Chordata</taxon>
        <taxon>Craniata</taxon>
        <taxon>Vertebrata</taxon>
        <taxon>Euteleostomi</taxon>
        <taxon>Actinopterygii</taxon>
        <taxon>Neopterygii</taxon>
        <taxon>Teleostei</taxon>
        <taxon>Neoteleostei</taxon>
        <taxon>Acanthomorphata</taxon>
        <taxon>Ovalentaria</taxon>
        <taxon>Atherinomorphae</taxon>
        <taxon>Cyprinodontiformes</taxon>
        <taxon>Poeciliidae</taxon>
        <taxon>Poeciliinae</taxon>
        <taxon>Xiphophorus</taxon>
    </lineage>
</organism>
<evidence type="ECO:0000259" key="6">
    <source>
        <dbReference type="PROSITE" id="PS50871"/>
    </source>
</evidence>
<dbReference type="GO" id="GO:0005576">
    <property type="term" value="C:extracellular region"/>
    <property type="evidence" value="ECO:0007669"/>
    <property type="project" value="UniProtKB-SubCell"/>
</dbReference>
<evidence type="ECO:0000256" key="4">
    <source>
        <dbReference type="SAM" id="Coils"/>
    </source>
</evidence>
<sequence length="316" mass="35733">MRRSVVFHILLLCQCWTWAHSEADSEAAQTVAQGLQAEIQGVEINQAESTRETNDTVDLWAELKELRDMTIELKTDLNSDYSLNSQIFCTITHIFMFAGLEVKISSIEKEMEGIKRENAGQNVLHSLWGTLNVFAELENTLNIVKSEVESLKSKNMGELKMGCMFMFTPNQLDLELIFTLIDQPKVVFSTALTSGYFGPFNTDVTLKFSKVFINFGQGYNPSTGFFTAPVKGIYYFRYTLLEKRKDMSLGIHLFHNGKHVMGSFEVSDGSHESISNAIILQLEQGDEVYMNLLSNHGLYDDGNNYTTFSGFLLFPL</sequence>
<dbReference type="PRINTS" id="PR00007">
    <property type="entry name" value="COMPLEMNTC1Q"/>
</dbReference>
<keyword evidence="2" id="KW-0964">Secreted</keyword>
<reference evidence="7" key="2">
    <citation type="submission" date="2025-09" db="UniProtKB">
        <authorList>
            <consortium name="Ensembl"/>
        </authorList>
    </citation>
    <scope>IDENTIFICATION</scope>
</reference>
<evidence type="ECO:0000313" key="7">
    <source>
        <dbReference type="Ensembl" id="ENSXCOP00000008724.1"/>
    </source>
</evidence>
<keyword evidence="3 5" id="KW-0732">Signal</keyword>
<reference evidence="7" key="1">
    <citation type="submission" date="2025-08" db="UniProtKB">
        <authorList>
            <consortium name="Ensembl"/>
        </authorList>
    </citation>
    <scope>IDENTIFICATION</scope>
</reference>
<keyword evidence="4" id="KW-0175">Coiled coil</keyword>
<dbReference type="PANTHER" id="PTHR22923:SF102">
    <property type="entry name" value="CEREBELLIN 13-RELATED"/>
    <property type="match status" value="1"/>
</dbReference>
<feature type="coiled-coil region" evidence="4">
    <location>
        <begin position="97"/>
        <end position="154"/>
    </location>
</feature>
<dbReference type="Gene3D" id="2.60.120.40">
    <property type="match status" value="1"/>
</dbReference>
<dbReference type="AlphaFoldDB" id="A0A3B5LLH8"/>
<dbReference type="PROSITE" id="PS50871">
    <property type="entry name" value="C1Q"/>
    <property type="match status" value="1"/>
</dbReference>
<keyword evidence="8" id="KW-1185">Reference proteome</keyword>
<dbReference type="PANTHER" id="PTHR22923">
    <property type="entry name" value="CEREBELLIN-RELATED"/>
    <property type="match status" value="1"/>
</dbReference>
<dbReference type="Ensembl" id="ENSXCOT00000008830.1">
    <property type="protein sequence ID" value="ENSXCOP00000008724.1"/>
    <property type="gene ID" value="ENSXCOG00000006664.1"/>
</dbReference>
<dbReference type="Pfam" id="PF00386">
    <property type="entry name" value="C1q"/>
    <property type="match status" value="1"/>
</dbReference>
<accession>A0A3B5LLH8</accession>
<evidence type="ECO:0000256" key="5">
    <source>
        <dbReference type="SAM" id="SignalP"/>
    </source>
</evidence>
<protein>
    <recommendedName>
        <fullName evidence="6">C1q domain-containing protein</fullName>
    </recommendedName>
</protein>
<feature type="domain" description="C1q" evidence="6">
    <location>
        <begin position="181"/>
        <end position="316"/>
    </location>
</feature>
<feature type="chain" id="PRO_5017353727" description="C1q domain-containing protein" evidence="5">
    <location>
        <begin position="22"/>
        <end position="316"/>
    </location>
</feature>
<dbReference type="SUPFAM" id="SSF49842">
    <property type="entry name" value="TNF-like"/>
    <property type="match status" value="1"/>
</dbReference>
<feature type="signal peptide" evidence="5">
    <location>
        <begin position="1"/>
        <end position="21"/>
    </location>
</feature>
<proteinExistence type="predicted"/>
<dbReference type="Proteomes" id="UP000261380">
    <property type="component" value="Unplaced"/>
</dbReference>
<dbReference type="InterPro" id="IPR050822">
    <property type="entry name" value="Cerebellin_Synaptic_Org"/>
</dbReference>
<evidence type="ECO:0000313" key="8">
    <source>
        <dbReference type="Proteomes" id="UP000261380"/>
    </source>
</evidence>
<comment type="subcellular location">
    <subcellularLocation>
        <location evidence="1">Secreted</location>
    </subcellularLocation>
</comment>
<dbReference type="InterPro" id="IPR008983">
    <property type="entry name" value="Tumour_necrosis_fac-like_dom"/>
</dbReference>
<dbReference type="GeneTree" id="ENSGT00940000163520"/>